<dbReference type="PANTHER" id="PTHR12558">
    <property type="entry name" value="CELL DIVISION CYCLE 16,23,27"/>
    <property type="match status" value="1"/>
</dbReference>
<feature type="compositionally biased region" description="Acidic residues" evidence="2">
    <location>
        <begin position="21"/>
        <end position="30"/>
    </location>
</feature>
<dbReference type="Pfam" id="PF00515">
    <property type="entry name" value="TPR_1"/>
    <property type="match status" value="1"/>
</dbReference>
<keyword evidence="4" id="KW-1185">Reference proteome</keyword>
<name>A0ABD5Z7E2_9EURY</name>
<comment type="caution">
    <text evidence="3">The sequence shown here is derived from an EMBL/GenBank/DDBJ whole genome shotgun (WGS) entry which is preliminary data.</text>
</comment>
<evidence type="ECO:0000313" key="3">
    <source>
        <dbReference type="EMBL" id="MFC7201095.1"/>
    </source>
</evidence>
<feature type="compositionally biased region" description="Basic and acidic residues" evidence="2">
    <location>
        <begin position="220"/>
        <end position="244"/>
    </location>
</feature>
<feature type="region of interest" description="Disordered" evidence="2">
    <location>
        <begin position="220"/>
        <end position="318"/>
    </location>
</feature>
<dbReference type="PANTHER" id="PTHR12558:SF13">
    <property type="entry name" value="CELL DIVISION CYCLE PROTEIN 27 HOMOLOG"/>
    <property type="match status" value="1"/>
</dbReference>
<feature type="repeat" description="TPR" evidence="1">
    <location>
        <begin position="172"/>
        <end position="205"/>
    </location>
</feature>
<evidence type="ECO:0000313" key="4">
    <source>
        <dbReference type="Proteomes" id="UP001596447"/>
    </source>
</evidence>
<dbReference type="EMBL" id="JBHTAR010000011">
    <property type="protein sequence ID" value="MFC7201095.1"/>
    <property type="molecule type" value="Genomic_DNA"/>
</dbReference>
<dbReference type="SUPFAM" id="SSF48452">
    <property type="entry name" value="TPR-like"/>
    <property type="match status" value="1"/>
</dbReference>
<feature type="region of interest" description="Disordered" evidence="2">
    <location>
        <begin position="1"/>
        <end position="41"/>
    </location>
</feature>
<feature type="repeat" description="TPR" evidence="1">
    <location>
        <begin position="64"/>
        <end position="97"/>
    </location>
</feature>
<proteinExistence type="predicted"/>
<dbReference type="InterPro" id="IPR019734">
    <property type="entry name" value="TPR_rpt"/>
</dbReference>
<gene>
    <name evidence="3" type="ORF">ACFQJ9_17055</name>
</gene>
<protein>
    <submittedName>
        <fullName evidence="3">Tetratricopeptide repeat protein</fullName>
    </submittedName>
</protein>
<sequence length="318" mass="35720">MSDDGKPPEKHHFSEGQGFDDPYEGFDLDPPELAVDPETVDPVDTRVLADTLDERNVASDDVDADELIDVGLSYIGVNRHEQAVDAFERAARFADDDRTRQEAWVNKGIAHAELEEWDEAASAQQEALFVDEDGEFAAQAETNLAYALWEYGKTTEAYEHAEQAVKKDKHVPQAWYNLGFMENEQGRHEEAVDCFDNAIRLGFRQADVFEEKARALDQLGREQEAQEVEQHAEEIRQQQEERLVEQGSPSHGQGGQQPQQGGRGQQPGQPRGGQQPRQGQQPPQGQRQGQQAPRGQPARQDSDLQDILDDIDVEHESE</sequence>
<reference evidence="3 4" key="1">
    <citation type="journal article" date="2019" name="Int. J. Syst. Evol. Microbiol.">
        <title>The Global Catalogue of Microorganisms (GCM) 10K type strain sequencing project: providing services to taxonomists for standard genome sequencing and annotation.</title>
        <authorList>
            <consortium name="The Broad Institute Genomics Platform"/>
            <consortium name="The Broad Institute Genome Sequencing Center for Infectious Disease"/>
            <person name="Wu L."/>
            <person name="Ma J."/>
        </authorList>
    </citation>
    <scope>NUCLEOTIDE SEQUENCE [LARGE SCALE GENOMIC DNA]</scope>
    <source>
        <strain evidence="3 4">XZGYJ-43</strain>
    </source>
</reference>
<feature type="compositionally biased region" description="Basic and acidic residues" evidence="2">
    <location>
        <begin position="1"/>
        <end position="14"/>
    </location>
</feature>
<feature type="compositionally biased region" description="Acidic residues" evidence="2">
    <location>
        <begin position="303"/>
        <end position="318"/>
    </location>
</feature>
<evidence type="ECO:0000256" key="2">
    <source>
        <dbReference type="SAM" id="MobiDB-lite"/>
    </source>
</evidence>
<dbReference type="PROSITE" id="PS50005">
    <property type="entry name" value="TPR"/>
    <property type="match status" value="3"/>
</dbReference>
<dbReference type="RefSeq" id="WP_279527854.1">
    <property type="nucleotide sequence ID" value="NZ_CP122312.1"/>
</dbReference>
<dbReference type="Proteomes" id="UP001596447">
    <property type="component" value="Unassembled WGS sequence"/>
</dbReference>
<accession>A0ABD5Z7E2</accession>
<organism evidence="3 4">
    <name type="scientific">Halospeciosus flavus</name>
    <dbReference type="NCBI Taxonomy" id="3032283"/>
    <lineage>
        <taxon>Archaea</taxon>
        <taxon>Methanobacteriati</taxon>
        <taxon>Methanobacteriota</taxon>
        <taxon>Stenosarchaea group</taxon>
        <taxon>Halobacteria</taxon>
        <taxon>Halobacteriales</taxon>
        <taxon>Halobacteriaceae</taxon>
        <taxon>Halospeciosus</taxon>
    </lineage>
</organism>
<feature type="compositionally biased region" description="Low complexity" evidence="2">
    <location>
        <begin position="256"/>
        <end position="299"/>
    </location>
</feature>
<dbReference type="SMART" id="SM00028">
    <property type="entry name" value="TPR"/>
    <property type="match status" value="5"/>
</dbReference>
<keyword evidence="1" id="KW-0802">TPR repeat</keyword>
<dbReference type="InterPro" id="IPR011990">
    <property type="entry name" value="TPR-like_helical_dom_sf"/>
</dbReference>
<dbReference type="Pfam" id="PF13432">
    <property type="entry name" value="TPR_16"/>
    <property type="match status" value="1"/>
</dbReference>
<dbReference type="AlphaFoldDB" id="A0ABD5Z7E2"/>
<feature type="repeat" description="TPR" evidence="1">
    <location>
        <begin position="101"/>
        <end position="134"/>
    </location>
</feature>
<evidence type="ECO:0000256" key="1">
    <source>
        <dbReference type="PROSITE-ProRule" id="PRU00339"/>
    </source>
</evidence>
<dbReference type="Gene3D" id="1.25.40.10">
    <property type="entry name" value="Tetratricopeptide repeat domain"/>
    <property type="match status" value="1"/>
</dbReference>